<dbReference type="AlphaFoldDB" id="A0A327PRD6"/>
<dbReference type="Proteomes" id="UP000249610">
    <property type="component" value="Unassembled WGS sequence"/>
</dbReference>
<dbReference type="InterPro" id="IPR046219">
    <property type="entry name" value="DUF6252"/>
</dbReference>
<proteinExistence type="predicted"/>
<evidence type="ECO:0000313" key="2">
    <source>
        <dbReference type="Proteomes" id="UP000249610"/>
    </source>
</evidence>
<accession>A0A327PRD6</accession>
<gene>
    <name evidence="1" type="ORF">LV83_00777</name>
</gene>
<reference evidence="1 2" key="1">
    <citation type="submission" date="2018-06" db="EMBL/GenBank/DDBJ databases">
        <title>Genomic Encyclopedia of Archaeal and Bacterial Type Strains, Phase II (KMG-II): from individual species to whole genera.</title>
        <authorList>
            <person name="Goeker M."/>
        </authorList>
    </citation>
    <scope>NUCLEOTIDE SEQUENCE [LARGE SCALE GENOMIC DNA]</scope>
    <source>
        <strain evidence="1 2">DSM 23446</strain>
    </source>
</reference>
<dbReference type="EMBL" id="QLLK01000002">
    <property type="protein sequence ID" value="RAI93871.1"/>
    <property type="molecule type" value="Genomic_DNA"/>
</dbReference>
<organism evidence="1 2">
    <name type="scientific">Algoriphagus yeomjeoni</name>
    <dbReference type="NCBI Taxonomy" id="291403"/>
    <lineage>
        <taxon>Bacteria</taxon>
        <taxon>Pseudomonadati</taxon>
        <taxon>Bacteroidota</taxon>
        <taxon>Cytophagia</taxon>
        <taxon>Cytophagales</taxon>
        <taxon>Cyclobacteriaceae</taxon>
        <taxon>Algoriphagus</taxon>
    </lineage>
</organism>
<evidence type="ECO:0000313" key="1">
    <source>
        <dbReference type="EMBL" id="RAI93871.1"/>
    </source>
</evidence>
<dbReference type="Pfam" id="PF19765">
    <property type="entry name" value="DUF6252"/>
    <property type="match status" value="1"/>
</dbReference>
<name>A0A327PRD6_9BACT</name>
<comment type="caution">
    <text evidence="1">The sequence shown here is derived from an EMBL/GenBank/DDBJ whole genome shotgun (WGS) entry which is preliminary data.</text>
</comment>
<keyword evidence="2" id="KW-1185">Reference proteome</keyword>
<protein>
    <submittedName>
        <fullName evidence="1">Uncharacterized protein</fullName>
    </submittedName>
</protein>
<sequence length="244" mass="26653">MYAKNLFDGISFCANRILCVFIPQNVKNAYNFSFLVSKPTTSNCSQIMSDKTHKLILFLGLFSFGLCSCDALEEIIPDKTNAGVISALLNGEAFKVEGGKGILASEFLKAELDSSGTDFLLTIYGIRIEDDKKALAMGIQLAGESIANVQPGDVFTDWILVDDKTSTFKGAKGAVEKRISAKSDENVFKASSYNTDEMTLTISEIDIEAQEISGTFKFSALNTENDTLINVTEGTFEQVKWKAL</sequence>